<comment type="function">
    <text evidence="4">Component of the Mediator complex, a coactivator involved in the regulated transcription of nearly all RNA polymerase II-dependent genes. Mediator functions as a bridge to convey information from gene-specific regulatory proteins to the basal RNA polymerase II transcription machinery. Mediator is recruited to promoters by direct interactions with regulatory proteins and serves as a scaffold for the assembly of a functional preinitiation complex with RNA polymerase II and the general transcription factors.</text>
</comment>
<keyword evidence="3 4" id="KW-0539">Nucleus</keyword>
<evidence type="ECO:0000256" key="2">
    <source>
        <dbReference type="ARBA" id="ARBA00010743"/>
    </source>
</evidence>
<dbReference type="InterPro" id="IPR013921">
    <property type="entry name" value="Mediator_Med20"/>
</dbReference>
<evidence type="ECO:0000256" key="1">
    <source>
        <dbReference type="ARBA" id="ARBA00004123"/>
    </source>
</evidence>
<evidence type="ECO:0000256" key="4">
    <source>
        <dbReference type="RuleBase" id="RU364152"/>
    </source>
</evidence>
<dbReference type="Proteomes" id="UP000800082">
    <property type="component" value="Unassembled WGS sequence"/>
</dbReference>
<accession>A0A6A5REM8</accession>
<reference evidence="5" key="1">
    <citation type="journal article" date="2020" name="Stud. Mycol.">
        <title>101 Dothideomycetes genomes: a test case for predicting lifestyles and emergence of pathogens.</title>
        <authorList>
            <person name="Haridas S."/>
            <person name="Albert R."/>
            <person name="Binder M."/>
            <person name="Bloem J."/>
            <person name="Labutti K."/>
            <person name="Salamov A."/>
            <person name="Andreopoulos B."/>
            <person name="Baker S."/>
            <person name="Barry K."/>
            <person name="Bills G."/>
            <person name="Bluhm B."/>
            <person name="Cannon C."/>
            <person name="Castanera R."/>
            <person name="Culley D."/>
            <person name="Daum C."/>
            <person name="Ezra D."/>
            <person name="Gonzalez J."/>
            <person name="Henrissat B."/>
            <person name="Kuo A."/>
            <person name="Liang C."/>
            <person name="Lipzen A."/>
            <person name="Lutzoni F."/>
            <person name="Magnuson J."/>
            <person name="Mondo S."/>
            <person name="Nolan M."/>
            <person name="Ohm R."/>
            <person name="Pangilinan J."/>
            <person name="Park H.-J."/>
            <person name="Ramirez L."/>
            <person name="Alfaro M."/>
            <person name="Sun H."/>
            <person name="Tritt A."/>
            <person name="Yoshinaga Y."/>
            <person name="Zwiers L.-H."/>
            <person name="Turgeon B."/>
            <person name="Goodwin S."/>
            <person name="Spatafora J."/>
            <person name="Crous P."/>
            <person name="Grigoriev I."/>
        </authorList>
    </citation>
    <scope>NUCLEOTIDE SEQUENCE</scope>
    <source>
        <strain evidence="5">CBS 183.55</strain>
    </source>
</reference>
<keyword evidence="4" id="KW-0804">Transcription</keyword>
<evidence type="ECO:0000313" key="6">
    <source>
        <dbReference type="Proteomes" id="UP000800082"/>
    </source>
</evidence>
<dbReference type="AlphaFoldDB" id="A0A6A5REM8"/>
<keyword evidence="6" id="KW-1185">Reference proteome</keyword>
<dbReference type="EMBL" id="ML978982">
    <property type="protein sequence ID" value="KAF1925658.1"/>
    <property type="molecule type" value="Genomic_DNA"/>
</dbReference>
<dbReference type="OrthoDB" id="1854899at2759"/>
<name>A0A6A5REM8_9PLEO</name>
<dbReference type="Pfam" id="PF08612">
    <property type="entry name" value="Med20"/>
    <property type="match status" value="1"/>
</dbReference>
<comment type="subunit">
    <text evidence="4">Component of the Mediator complex.</text>
</comment>
<gene>
    <name evidence="4" type="primary">MED20</name>
    <name evidence="5" type="ORF">M421DRAFT_7683</name>
</gene>
<dbReference type="GO" id="GO:0016592">
    <property type="term" value="C:mediator complex"/>
    <property type="evidence" value="ECO:0007669"/>
    <property type="project" value="InterPro"/>
</dbReference>
<comment type="subcellular location">
    <subcellularLocation>
        <location evidence="1 4">Nucleus</location>
    </subcellularLocation>
</comment>
<keyword evidence="4" id="KW-0010">Activator</keyword>
<proteinExistence type="inferred from homology"/>
<sequence length="260" mass="27552">MKYSGLYFIPTPTAQPADSSTTAAALVSALETLFPTLSRAAPWSLVYRLFRDTAPRTDPSDTPAQHAHTYQHILTNTALAPQRAYVHVTPPATGADGSQHGTGVVAAIPASQAEARALLLRHQLAALWTPRHTLSVQSGAAYSGGLFTIHIGEVRALREGQGGGVSSPGVVVCIATTAGGDSEAGHSGGEKAEAEQNGVEAVDFEFAQATIRELWGQIRARQEPARAEVKEVFMVPQEGGTSDETNATVRMWCEVLRLRG</sequence>
<evidence type="ECO:0000256" key="3">
    <source>
        <dbReference type="ARBA" id="ARBA00023242"/>
    </source>
</evidence>
<comment type="similarity">
    <text evidence="2 4">Belongs to the Mediator complex subunit 20 family.</text>
</comment>
<dbReference type="GO" id="GO:0003712">
    <property type="term" value="F:transcription coregulator activity"/>
    <property type="evidence" value="ECO:0007669"/>
    <property type="project" value="InterPro"/>
</dbReference>
<keyword evidence="4" id="KW-0805">Transcription regulation</keyword>
<protein>
    <recommendedName>
        <fullName evidence="4">Mediator of RNA polymerase II transcription subunit 20</fullName>
    </recommendedName>
    <alternativeName>
        <fullName evidence="4">Mediator complex subunit 20</fullName>
    </alternativeName>
</protein>
<organism evidence="5 6">
    <name type="scientific">Didymella exigua CBS 183.55</name>
    <dbReference type="NCBI Taxonomy" id="1150837"/>
    <lineage>
        <taxon>Eukaryota</taxon>
        <taxon>Fungi</taxon>
        <taxon>Dikarya</taxon>
        <taxon>Ascomycota</taxon>
        <taxon>Pezizomycotina</taxon>
        <taxon>Dothideomycetes</taxon>
        <taxon>Pleosporomycetidae</taxon>
        <taxon>Pleosporales</taxon>
        <taxon>Pleosporineae</taxon>
        <taxon>Didymellaceae</taxon>
        <taxon>Didymella</taxon>
    </lineage>
</organism>
<dbReference type="GO" id="GO:0006357">
    <property type="term" value="P:regulation of transcription by RNA polymerase II"/>
    <property type="evidence" value="ECO:0007669"/>
    <property type="project" value="InterPro"/>
</dbReference>
<evidence type="ECO:0000313" key="5">
    <source>
        <dbReference type="EMBL" id="KAF1925658.1"/>
    </source>
</evidence>